<dbReference type="Proteomes" id="UP000325315">
    <property type="component" value="Unassembled WGS sequence"/>
</dbReference>
<comment type="caution">
    <text evidence="1">The sequence shown here is derived from an EMBL/GenBank/DDBJ whole genome shotgun (WGS) entry which is preliminary data.</text>
</comment>
<dbReference type="EMBL" id="SMMG02000005">
    <property type="protein sequence ID" value="KAA3472508.1"/>
    <property type="molecule type" value="Genomic_DNA"/>
</dbReference>
<protein>
    <submittedName>
        <fullName evidence="1">Uncharacterized protein</fullName>
    </submittedName>
</protein>
<dbReference type="AlphaFoldDB" id="A0A5B6VU24"/>
<evidence type="ECO:0000313" key="2">
    <source>
        <dbReference type="Proteomes" id="UP000325315"/>
    </source>
</evidence>
<gene>
    <name evidence="1" type="ORF">EPI10_022983</name>
</gene>
<sequence length="86" mass="9693">MVGYSLGAGSITMSGPETAEVWAIKIALDKYIGMGWHVKTPFVTPYTRPHNRARILGHYTTVMHHLFSNNFTSNQSSCLFNPMYEL</sequence>
<accession>A0A5B6VU24</accession>
<proteinExistence type="predicted"/>
<keyword evidence="2" id="KW-1185">Reference proteome</keyword>
<organism evidence="1 2">
    <name type="scientific">Gossypium australe</name>
    <dbReference type="NCBI Taxonomy" id="47621"/>
    <lineage>
        <taxon>Eukaryota</taxon>
        <taxon>Viridiplantae</taxon>
        <taxon>Streptophyta</taxon>
        <taxon>Embryophyta</taxon>
        <taxon>Tracheophyta</taxon>
        <taxon>Spermatophyta</taxon>
        <taxon>Magnoliopsida</taxon>
        <taxon>eudicotyledons</taxon>
        <taxon>Gunneridae</taxon>
        <taxon>Pentapetalae</taxon>
        <taxon>rosids</taxon>
        <taxon>malvids</taxon>
        <taxon>Malvales</taxon>
        <taxon>Malvaceae</taxon>
        <taxon>Malvoideae</taxon>
        <taxon>Gossypium</taxon>
    </lineage>
</organism>
<name>A0A5B6VU24_9ROSI</name>
<reference evidence="2" key="1">
    <citation type="journal article" date="2019" name="Plant Biotechnol. J.">
        <title>Genome sequencing of the Australian wild diploid species Gossypium australe highlights disease resistance and delayed gland morphogenesis.</title>
        <authorList>
            <person name="Cai Y."/>
            <person name="Cai X."/>
            <person name="Wang Q."/>
            <person name="Wang P."/>
            <person name="Zhang Y."/>
            <person name="Cai C."/>
            <person name="Xu Y."/>
            <person name="Wang K."/>
            <person name="Zhou Z."/>
            <person name="Wang C."/>
            <person name="Geng S."/>
            <person name="Li B."/>
            <person name="Dong Q."/>
            <person name="Hou Y."/>
            <person name="Wang H."/>
            <person name="Ai P."/>
            <person name="Liu Z."/>
            <person name="Yi F."/>
            <person name="Sun M."/>
            <person name="An G."/>
            <person name="Cheng J."/>
            <person name="Zhang Y."/>
            <person name="Shi Q."/>
            <person name="Xie Y."/>
            <person name="Shi X."/>
            <person name="Chang Y."/>
            <person name="Huang F."/>
            <person name="Chen Y."/>
            <person name="Hong S."/>
            <person name="Mi L."/>
            <person name="Sun Q."/>
            <person name="Zhang L."/>
            <person name="Zhou B."/>
            <person name="Peng R."/>
            <person name="Zhang X."/>
            <person name="Liu F."/>
        </authorList>
    </citation>
    <scope>NUCLEOTIDE SEQUENCE [LARGE SCALE GENOMIC DNA]</scope>
    <source>
        <strain evidence="2">cv. PA1801</strain>
    </source>
</reference>
<evidence type="ECO:0000313" key="1">
    <source>
        <dbReference type="EMBL" id="KAA3472508.1"/>
    </source>
</evidence>